<evidence type="ECO:0000256" key="1">
    <source>
        <dbReference type="SAM" id="Phobius"/>
    </source>
</evidence>
<keyword evidence="3" id="KW-1185">Reference proteome</keyword>
<keyword evidence="1" id="KW-0812">Transmembrane</keyword>
<organism evidence="2 3">
    <name type="scientific">Nitrosomonas nitrosa</name>
    <dbReference type="NCBI Taxonomy" id="52442"/>
    <lineage>
        <taxon>Bacteria</taxon>
        <taxon>Pseudomonadati</taxon>
        <taxon>Pseudomonadota</taxon>
        <taxon>Betaproteobacteria</taxon>
        <taxon>Nitrosomonadales</taxon>
        <taxon>Nitrosomonadaceae</taxon>
        <taxon>Nitrosomonas</taxon>
    </lineage>
</organism>
<feature type="transmembrane region" description="Helical" evidence="1">
    <location>
        <begin position="62"/>
        <end position="81"/>
    </location>
</feature>
<gene>
    <name evidence="2" type="ORF">SAMN05421880_1325</name>
</gene>
<dbReference type="RefSeq" id="WP_090671583.1">
    <property type="nucleotide sequence ID" value="NZ_FOUF01000032.1"/>
</dbReference>
<keyword evidence="1" id="KW-0472">Membrane</keyword>
<protein>
    <recommendedName>
        <fullName evidence="4">SMODS and SLOG-associating 2TM effector domain-containing protein</fullName>
    </recommendedName>
</protein>
<dbReference type="STRING" id="52442.SAMN05421880_1325"/>
<evidence type="ECO:0000313" key="2">
    <source>
        <dbReference type="EMBL" id="SFM76183.1"/>
    </source>
</evidence>
<dbReference type="AlphaFoldDB" id="A0A1I4THS2"/>
<dbReference type="Proteomes" id="UP000199561">
    <property type="component" value="Unassembled WGS sequence"/>
</dbReference>
<feature type="transmembrane region" description="Helical" evidence="1">
    <location>
        <begin position="32"/>
        <end position="50"/>
    </location>
</feature>
<name>A0A1I4THS2_9PROT</name>
<evidence type="ECO:0008006" key="4">
    <source>
        <dbReference type="Google" id="ProtNLM"/>
    </source>
</evidence>
<evidence type="ECO:0000313" key="3">
    <source>
        <dbReference type="Proteomes" id="UP000199561"/>
    </source>
</evidence>
<reference evidence="2 3" key="1">
    <citation type="submission" date="2016-10" db="EMBL/GenBank/DDBJ databases">
        <authorList>
            <person name="de Groot N.N."/>
        </authorList>
    </citation>
    <scope>NUCLEOTIDE SEQUENCE [LARGE SCALE GENOMIC DNA]</scope>
    <source>
        <strain evidence="2 3">Nm146</strain>
    </source>
</reference>
<dbReference type="EMBL" id="FOUF01000032">
    <property type="protein sequence ID" value="SFM76183.1"/>
    <property type="molecule type" value="Genomic_DNA"/>
</dbReference>
<accession>A0A1I4THS2</accession>
<keyword evidence="1" id="KW-1133">Transmembrane helix</keyword>
<sequence length="189" mass="21623">MLDEIKQIERKANQACSIHASLRDKYTTKAKILDYLLMAATTYLLGLTLVEPTIGLPLSLGFDRVLFITAMSLIAFFLSIVQFKNDWKTIAEAHHLSFKEYAKVKAECRTLTSGSKVVGEVDYQRISDSYNIVADIGTHIPEKEFLNGKKRHKKKVFISQYLDEHPGAWVWLIKFKLLIRDNFGIDILD</sequence>
<proteinExistence type="predicted"/>